<evidence type="ECO:0000256" key="4">
    <source>
        <dbReference type="ARBA" id="ARBA00022929"/>
    </source>
</evidence>
<dbReference type="EMBL" id="VANS01000004">
    <property type="protein sequence ID" value="TMM51280.1"/>
    <property type="molecule type" value="Genomic_DNA"/>
</dbReference>
<evidence type="ECO:0000256" key="2">
    <source>
        <dbReference type="ARBA" id="ARBA00022679"/>
    </source>
</evidence>
<dbReference type="OrthoDB" id="6169313at2"/>
<dbReference type="InterPro" id="IPR001690">
    <property type="entry name" value="Autoind_synthase"/>
</dbReference>
<evidence type="ECO:0000256" key="3">
    <source>
        <dbReference type="ARBA" id="ARBA00022691"/>
    </source>
</evidence>
<sequence>MGLHEGSERLSGKESVFPELVPQENLGSAADGPAEQFRTIAPAVQPKKDTAHLDAHVRATTVSFTNMHLFGELLVSFLRARHETFVVNKGWDLPSADGMEFDQYDTPLARWIIIHEFGEILAGVRLTPTTAQIGMHSYMIRDAQLGMLPDIPRDVLFFEAPVKKEIWEATRLFLTPVVASNRRMRIQTILLQQMAAAGRELGATHVIGIVPAVFSRWMTRLGMLSAVPVGPVMTIDGDRTQAALMNVMNPV</sequence>
<keyword evidence="4 5" id="KW-0071">Autoinducer synthesis</keyword>
<name>A0A5S3PC52_9RHOB</name>
<keyword evidence="7" id="KW-1185">Reference proteome</keyword>
<evidence type="ECO:0000256" key="1">
    <source>
        <dbReference type="ARBA" id="ARBA00022654"/>
    </source>
</evidence>
<dbReference type="Pfam" id="PF00765">
    <property type="entry name" value="Autoind_synth"/>
    <property type="match status" value="1"/>
</dbReference>
<dbReference type="GO" id="GO:0007165">
    <property type="term" value="P:signal transduction"/>
    <property type="evidence" value="ECO:0007669"/>
    <property type="project" value="TreeGrafter"/>
</dbReference>
<evidence type="ECO:0000313" key="7">
    <source>
        <dbReference type="Proteomes" id="UP000309550"/>
    </source>
</evidence>
<dbReference type="Proteomes" id="UP000309550">
    <property type="component" value="Unassembled WGS sequence"/>
</dbReference>
<evidence type="ECO:0000313" key="6">
    <source>
        <dbReference type="EMBL" id="TMM51280.1"/>
    </source>
</evidence>
<keyword evidence="2" id="KW-0808">Transferase</keyword>
<keyword evidence="1 5" id="KW-0673">Quorum sensing</keyword>
<proteinExistence type="inferred from homology"/>
<dbReference type="GO" id="GO:0009372">
    <property type="term" value="P:quorum sensing"/>
    <property type="evidence" value="ECO:0007669"/>
    <property type="project" value="UniProtKB-UniRule"/>
</dbReference>
<dbReference type="PANTHER" id="PTHR39322">
    <property type="entry name" value="ACYL-HOMOSERINE-LACTONE SYNTHASE"/>
    <property type="match status" value="1"/>
</dbReference>
<dbReference type="InterPro" id="IPR016181">
    <property type="entry name" value="Acyl_CoA_acyltransferase"/>
</dbReference>
<dbReference type="AlphaFoldDB" id="A0A5S3PC52"/>
<dbReference type="PROSITE" id="PS51187">
    <property type="entry name" value="AUTOINDUCER_SYNTH_2"/>
    <property type="match status" value="1"/>
</dbReference>
<reference evidence="6 7" key="1">
    <citation type="submission" date="2019-05" db="EMBL/GenBank/DDBJ databases">
        <title>Sulfitobacter sabulilitoris sp. nov., isolated from a marine sand.</title>
        <authorList>
            <person name="Yoon J.-H."/>
        </authorList>
    </citation>
    <scope>NUCLEOTIDE SEQUENCE [LARGE SCALE GENOMIC DNA]</scope>
    <source>
        <strain evidence="6 7">HSMS-29</strain>
    </source>
</reference>
<comment type="similarity">
    <text evidence="5">Belongs to the autoinducer synthase family.</text>
</comment>
<dbReference type="PANTHER" id="PTHR39322:SF1">
    <property type="entry name" value="ISOVALERYL-HOMOSERINE LACTONE SYNTHASE"/>
    <property type="match status" value="1"/>
</dbReference>
<protein>
    <submittedName>
        <fullName evidence="6">N-acyl-L-homoserine lactone synthetase</fullName>
    </submittedName>
</protein>
<keyword evidence="3" id="KW-0949">S-adenosyl-L-methionine</keyword>
<dbReference type="SUPFAM" id="SSF55729">
    <property type="entry name" value="Acyl-CoA N-acyltransferases (Nat)"/>
    <property type="match status" value="1"/>
</dbReference>
<dbReference type="GO" id="GO:0016740">
    <property type="term" value="F:transferase activity"/>
    <property type="evidence" value="ECO:0007669"/>
    <property type="project" value="UniProtKB-KW"/>
</dbReference>
<comment type="caution">
    <text evidence="6">The sequence shown here is derived from an EMBL/GenBank/DDBJ whole genome shotgun (WGS) entry which is preliminary data.</text>
</comment>
<accession>A0A5S3PC52</accession>
<dbReference type="Gene3D" id="3.40.630.30">
    <property type="match status" value="1"/>
</dbReference>
<organism evidence="6 7">
    <name type="scientific">Sulfitobacter sabulilitoris</name>
    <dbReference type="NCBI Taxonomy" id="2562655"/>
    <lineage>
        <taxon>Bacteria</taxon>
        <taxon>Pseudomonadati</taxon>
        <taxon>Pseudomonadota</taxon>
        <taxon>Alphaproteobacteria</taxon>
        <taxon>Rhodobacterales</taxon>
        <taxon>Roseobacteraceae</taxon>
        <taxon>Sulfitobacter</taxon>
    </lineage>
</organism>
<gene>
    <name evidence="6" type="ORF">FDT80_15610</name>
</gene>
<evidence type="ECO:0000256" key="5">
    <source>
        <dbReference type="PROSITE-ProRule" id="PRU00533"/>
    </source>
</evidence>